<feature type="compositionally biased region" description="Low complexity" evidence="1">
    <location>
        <begin position="548"/>
        <end position="558"/>
    </location>
</feature>
<feature type="compositionally biased region" description="Pro residues" evidence="1">
    <location>
        <begin position="709"/>
        <end position="722"/>
    </location>
</feature>
<proteinExistence type="predicted"/>
<feature type="compositionally biased region" description="Polar residues" evidence="1">
    <location>
        <begin position="382"/>
        <end position="396"/>
    </location>
</feature>
<feature type="compositionally biased region" description="Polar residues" evidence="1">
    <location>
        <begin position="1006"/>
        <end position="1017"/>
    </location>
</feature>
<accession>A0ABZ1D6Y6</accession>
<feature type="region of interest" description="Disordered" evidence="1">
    <location>
        <begin position="449"/>
        <end position="558"/>
    </location>
</feature>
<organism evidence="2 3">
    <name type="scientific">Kwoniella shivajii</name>
    <dbReference type="NCBI Taxonomy" id="564305"/>
    <lineage>
        <taxon>Eukaryota</taxon>
        <taxon>Fungi</taxon>
        <taxon>Dikarya</taxon>
        <taxon>Basidiomycota</taxon>
        <taxon>Agaricomycotina</taxon>
        <taxon>Tremellomycetes</taxon>
        <taxon>Tremellales</taxon>
        <taxon>Cryptococcaceae</taxon>
        <taxon>Kwoniella</taxon>
    </lineage>
</organism>
<evidence type="ECO:0000313" key="3">
    <source>
        <dbReference type="Proteomes" id="UP001329825"/>
    </source>
</evidence>
<feature type="compositionally biased region" description="Basic residues" evidence="1">
    <location>
        <begin position="764"/>
        <end position="773"/>
    </location>
</feature>
<feature type="region of interest" description="Disordered" evidence="1">
    <location>
        <begin position="250"/>
        <end position="273"/>
    </location>
</feature>
<feature type="compositionally biased region" description="Low complexity" evidence="1">
    <location>
        <begin position="70"/>
        <end position="90"/>
    </location>
</feature>
<protein>
    <submittedName>
        <fullName evidence="2">Uncharacterized protein</fullName>
    </submittedName>
</protein>
<feature type="compositionally biased region" description="Low complexity" evidence="1">
    <location>
        <begin position="133"/>
        <end position="144"/>
    </location>
</feature>
<feature type="compositionally biased region" description="Low complexity" evidence="1">
    <location>
        <begin position="256"/>
        <end position="270"/>
    </location>
</feature>
<feature type="region of interest" description="Disordered" evidence="1">
    <location>
        <begin position="927"/>
        <end position="973"/>
    </location>
</feature>
<feature type="region of interest" description="Disordered" evidence="1">
    <location>
        <begin position="39"/>
        <end position="99"/>
    </location>
</feature>
<dbReference type="GeneID" id="87958254"/>
<feature type="compositionally biased region" description="Polar residues" evidence="1">
    <location>
        <begin position="451"/>
        <end position="472"/>
    </location>
</feature>
<feature type="compositionally biased region" description="Low complexity" evidence="1">
    <location>
        <begin position="1018"/>
        <end position="1028"/>
    </location>
</feature>
<dbReference type="EMBL" id="CP141888">
    <property type="protein sequence ID" value="WRT69140.1"/>
    <property type="molecule type" value="Genomic_DNA"/>
</dbReference>
<sequence length="1036" mass="112179">MPSAISLTSSIIPDFREFRSKTPSFSSLKSPKSAKRFFNFPSSSSSSSSPSNTHSNESAPPVPPLPGHNTASSISSTTSLATSSTSTATAGGAGGAGFRGATVVRTPQEALQGIKSLTPPILPLLPIATAHTSTSSMSLSSSGSDSRRNPTHTHLHSNSLDKRNGIQPNTAVPIIHRSASATEELRSPIFNSYTTTSNSGPPTPATAPCRSGIVGVKGVLKSPSYGYLREGDSNANQWAREVLGSIRISSSDDTINHSNSCSTTNSTTESKLGMDLGEGEELSSYYQSFNGHEDNQEEDDDHRRQPSDNKPYQPSFMSISTIGYSEDQYKPYQHHTTSTSTFGHIDNVRPVDAVSRSNSKSNGNPIINPEKEKERSQLPIRKSSTLQKVDQAANTPIPNPIRRPCLTPTFPQGNAVQGTYKPLDSKPNQKCIEEEEDRSFLLALPTRDFTRSPSYHSMNPPSPLSSTSKYSFSHNHHSRSPSTPSTPSPNPIPSHLQTHVRSPSSPAEFSPSPLSPSPNAPIRKMIERPSLLSHRSTVRPLPPAARITPTQSQSQNQNQTPFHATLLEDNLKTLPAGQEDLTLVILEFAYSLDGNPNNEKIILPLDVLKQAGSNNLSEWIEDYLSKETNSMKKASTIGTIPEMTDGESAEDSDLESDNGLNALLRDEYLNSFLMPDPPSTATSISEINETSLHTPISPEKFKNSLSRFPVPPPDLALPPTPTSTPTAISTLNPKSSEEDSTEVPVPIAAPIIVSEYGEVVSRTSKKREWKRSLTHNQHNKIQSVYPTPLSSLATTSQEEEENRPSSGDHFSWIPPKTPPLQIRRHTRLPPLPGRSEVVLGTLRELRVFLTREAGSWHRIAHRMISGQWGEVKDTLRTRVIDELNWNGMSIYKGELEDCSLRSRSDSRTSENGRTINFPPVNTAISNLLSPRRGGGRGGGSITPSPLTSLISSNSTTTSNFHSTSDSKSDSNSTVNLNMNVNGSSSNGFIGFTPLSENQGGKLKRIGSSSSLNSMSTFRSGKGSRVSGVSRGGLGYI</sequence>
<gene>
    <name evidence="2" type="ORF">IL334_006124</name>
</gene>
<feature type="region of interest" description="Disordered" evidence="1">
    <location>
        <begin position="695"/>
        <end position="745"/>
    </location>
</feature>
<feature type="compositionally biased region" description="Polar residues" evidence="1">
    <location>
        <begin position="355"/>
        <end position="365"/>
    </location>
</feature>
<feature type="region of interest" description="Disordered" evidence="1">
    <location>
        <begin position="764"/>
        <end position="821"/>
    </location>
</feature>
<feature type="compositionally biased region" description="Polar residues" evidence="1">
    <location>
        <begin position="774"/>
        <end position="796"/>
    </location>
</feature>
<dbReference type="Proteomes" id="UP001329825">
    <property type="component" value="Chromosome 8"/>
</dbReference>
<feature type="compositionally biased region" description="Polar residues" evidence="1">
    <location>
        <begin position="308"/>
        <end position="317"/>
    </location>
</feature>
<reference evidence="2 3" key="1">
    <citation type="submission" date="2024-01" db="EMBL/GenBank/DDBJ databases">
        <title>Comparative genomics of Cryptococcus and Kwoniella reveals pathogenesis evolution and contrasting modes of karyotype evolution via chromosome fusion or intercentromeric recombination.</title>
        <authorList>
            <person name="Coelho M.A."/>
            <person name="David-Palma M."/>
            <person name="Shea T."/>
            <person name="Bowers K."/>
            <person name="McGinley-Smith S."/>
            <person name="Mohammad A.W."/>
            <person name="Gnirke A."/>
            <person name="Yurkov A.M."/>
            <person name="Nowrousian M."/>
            <person name="Sun S."/>
            <person name="Cuomo C.A."/>
            <person name="Heitman J."/>
        </authorList>
    </citation>
    <scope>NUCLEOTIDE SEQUENCE [LARGE SCALE GENOMIC DNA]</scope>
    <source>
        <strain evidence="2">CBS 11374</strain>
    </source>
</reference>
<evidence type="ECO:0000313" key="2">
    <source>
        <dbReference type="EMBL" id="WRT69140.1"/>
    </source>
</evidence>
<dbReference type="RefSeq" id="XP_062793879.1">
    <property type="nucleotide sequence ID" value="XM_062937828.1"/>
</dbReference>
<evidence type="ECO:0000256" key="1">
    <source>
        <dbReference type="SAM" id="MobiDB-lite"/>
    </source>
</evidence>
<feature type="compositionally biased region" description="Low complexity" evidence="1">
    <location>
        <begin position="41"/>
        <end position="51"/>
    </location>
</feature>
<keyword evidence="3" id="KW-1185">Reference proteome</keyword>
<feature type="region of interest" description="Disordered" evidence="1">
    <location>
        <begin position="353"/>
        <end position="427"/>
    </location>
</feature>
<feature type="region of interest" description="Disordered" evidence="1">
    <location>
        <begin position="1005"/>
        <end position="1036"/>
    </location>
</feature>
<feature type="compositionally biased region" description="Low complexity" evidence="1">
    <location>
        <begin position="502"/>
        <end position="512"/>
    </location>
</feature>
<feature type="compositionally biased region" description="Low complexity" evidence="1">
    <location>
        <begin position="941"/>
        <end position="973"/>
    </location>
</feature>
<name>A0ABZ1D6Y6_9TREE</name>
<feature type="region of interest" description="Disordered" evidence="1">
    <location>
        <begin position="133"/>
        <end position="166"/>
    </location>
</feature>
<feature type="region of interest" description="Disordered" evidence="1">
    <location>
        <begin position="290"/>
        <end position="317"/>
    </location>
</feature>